<feature type="domain" description="HTH tetR-type" evidence="5">
    <location>
        <begin position="13"/>
        <end position="73"/>
    </location>
</feature>
<evidence type="ECO:0000256" key="1">
    <source>
        <dbReference type="ARBA" id="ARBA00023015"/>
    </source>
</evidence>
<evidence type="ECO:0000256" key="4">
    <source>
        <dbReference type="PROSITE-ProRule" id="PRU00335"/>
    </source>
</evidence>
<dbReference type="AlphaFoldDB" id="A0A1S1M6G8"/>
<dbReference type="EMBL" id="MLIS01000001">
    <property type="protein sequence ID" value="OHU78830.1"/>
    <property type="molecule type" value="Genomic_DNA"/>
</dbReference>
<dbReference type="PANTHER" id="PTHR47506:SF3">
    <property type="entry name" value="HTH-TYPE TRANSCRIPTIONAL REGULATOR LMRA"/>
    <property type="match status" value="1"/>
</dbReference>
<name>A0A1S1M6G8_MYCCH</name>
<dbReference type="InterPro" id="IPR036271">
    <property type="entry name" value="Tet_transcr_reg_TetR-rel_C_sf"/>
</dbReference>
<gene>
    <name evidence="6" type="ORF">BKG84_10915</name>
</gene>
<dbReference type="InterPro" id="IPR054156">
    <property type="entry name" value="YxaF_TetR_C"/>
</dbReference>
<dbReference type="Pfam" id="PF21993">
    <property type="entry name" value="TetR_C_13_2"/>
    <property type="match status" value="1"/>
</dbReference>
<keyword evidence="3" id="KW-0804">Transcription</keyword>
<proteinExistence type="predicted"/>
<keyword evidence="2 4" id="KW-0238">DNA-binding</keyword>
<reference evidence="6 7" key="1">
    <citation type="submission" date="2016-10" db="EMBL/GenBank/DDBJ databases">
        <title>Evaluation of Human, Veterinary and Environmental Mycobacterium chelonae Isolates by Core Genome Phylogenomic Analysis, Targeted Gene Comparison, and Anti-microbial Susceptibility Patterns: A Tale of Mistaken Identities.</title>
        <authorList>
            <person name="Fogelson S.B."/>
            <person name="Camus A.C."/>
            <person name="Lorenz W."/>
            <person name="Vasireddy R."/>
            <person name="Vasireddy S."/>
            <person name="Smith T."/>
            <person name="Brown-Elliott B.A."/>
            <person name="Wallace R.J.Jr."/>
            <person name="Hasan N.A."/>
            <person name="Reischl U."/>
            <person name="Sanchez S."/>
        </authorList>
    </citation>
    <scope>NUCLEOTIDE SEQUENCE [LARGE SCALE GENOMIC DNA]</scope>
    <source>
        <strain evidence="6 7">15518</strain>
    </source>
</reference>
<evidence type="ECO:0000259" key="5">
    <source>
        <dbReference type="PROSITE" id="PS50977"/>
    </source>
</evidence>
<protein>
    <recommendedName>
        <fullName evidence="5">HTH tetR-type domain-containing protein</fullName>
    </recommendedName>
</protein>
<organism evidence="6 7">
    <name type="scientific">Mycobacteroides chelonae</name>
    <name type="common">Mycobacterium chelonae</name>
    <dbReference type="NCBI Taxonomy" id="1774"/>
    <lineage>
        <taxon>Bacteria</taxon>
        <taxon>Bacillati</taxon>
        <taxon>Actinomycetota</taxon>
        <taxon>Actinomycetes</taxon>
        <taxon>Mycobacteriales</taxon>
        <taxon>Mycobacteriaceae</taxon>
        <taxon>Mycobacteroides</taxon>
    </lineage>
</organism>
<comment type="caution">
    <text evidence="6">The sequence shown here is derived from an EMBL/GenBank/DDBJ whole genome shotgun (WGS) entry which is preliminary data.</text>
</comment>
<evidence type="ECO:0000313" key="7">
    <source>
        <dbReference type="Proteomes" id="UP000179441"/>
    </source>
</evidence>
<evidence type="ECO:0000256" key="3">
    <source>
        <dbReference type="ARBA" id="ARBA00023163"/>
    </source>
</evidence>
<dbReference type="SUPFAM" id="SSF48498">
    <property type="entry name" value="Tetracyclin repressor-like, C-terminal domain"/>
    <property type="match status" value="1"/>
</dbReference>
<dbReference type="Gene3D" id="1.10.357.10">
    <property type="entry name" value="Tetracycline Repressor, domain 2"/>
    <property type="match status" value="1"/>
</dbReference>
<sequence>MFDTDTQQRLSKGKTKERMLHAAVELMAERSAAGVTVDEVIARSGAPRGSVYYYFPEGRAQLIAEALDLAGHITETKVAEAFTVGPVGGIDRYVKFWTTILQHKNFGASCPIASAAIGGGDIDESLIPQADAIFQTWQDLIAAGLVEMGIKQKRAGSLATLIVTSIEGGLILARANRDTAPLHKVQKELEQILRQALDGN</sequence>
<keyword evidence="7" id="KW-1185">Reference proteome</keyword>
<evidence type="ECO:0000313" key="6">
    <source>
        <dbReference type="EMBL" id="OHU78830.1"/>
    </source>
</evidence>
<dbReference type="Proteomes" id="UP000179441">
    <property type="component" value="Unassembled WGS sequence"/>
</dbReference>
<evidence type="ECO:0000256" key="2">
    <source>
        <dbReference type="ARBA" id="ARBA00023125"/>
    </source>
</evidence>
<dbReference type="GO" id="GO:0003677">
    <property type="term" value="F:DNA binding"/>
    <property type="evidence" value="ECO:0007669"/>
    <property type="project" value="UniProtKB-UniRule"/>
</dbReference>
<dbReference type="PROSITE" id="PS50977">
    <property type="entry name" value="HTH_TETR_2"/>
    <property type="match status" value="1"/>
</dbReference>
<dbReference type="Pfam" id="PF00440">
    <property type="entry name" value="TetR_N"/>
    <property type="match status" value="1"/>
</dbReference>
<keyword evidence="1" id="KW-0805">Transcription regulation</keyword>
<feature type="DNA-binding region" description="H-T-H motif" evidence="4">
    <location>
        <begin position="36"/>
        <end position="55"/>
    </location>
</feature>
<accession>A0A1S1M6G8</accession>
<dbReference type="InterPro" id="IPR009057">
    <property type="entry name" value="Homeodomain-like_sf"/>
</dbReference>
<dbReference type="InterPro" id="IPR001647">
    <property type="entry name" value="HTH_TetR"/>
</dbReference>
<dbReference type="SUPFAM" id="SSF46689">
    <property type="entry name" value="Homeodomain-like"/>
    <property type="match status" value="1"/>
</dbReference>
<dbReference type="PANTHER" id="PTHR47506">
    <property type="entry name" value="TRANSCRIPTIONAL REGULATORY PROTEIN"/>
    <property type="match status" value="1"/>
</dbReference>